<reference evidence="6 7" key="1">
    <citation type="submission" date="2018-10" db="EMBL/GenBank/DDBJ databases">
        <title>Genomic Encyclopedia of Archaeal and Bacterial Type Strains, Phase II (KMG-II): from individual species to whole genera.</title>
        <authorList>
            <person name="Goeker M."/>
        </authorList>
    </citation>
    <scope>NUCLEOTIDE SEQUENCE [LARGE SCALE GENOMIC DNA]</scope>
    <source>
        <strain evidence="6 7">DSM 11927</strain>
    </source>
</reference>
<keyword evidence="5" id="KW-1133">Transmembrane helix</keyword>
<accession>A0A495QMK6</accession>
<dbReference type="GO" id="GO:0005198">
    <property type="term" value="F:structural molecule activity"/>
    <property type="evidence" value="ECO:0007669"/>
    <property type="project" value="InterPro"/>
</dbReference>
<keyword evidence="5" id="KW-0472">Membrane</keyword>
<dbReference type="PANTHER" id="PTHR35903:SF1">
    <property type="entry name" value="FLAGELLIN B1"/>
    <property type="match status" value="1"/>
</dbReference>
<evidence type="ECO:0000256" key="2">
    <source>
        <dbReference type="ARBA" id="ARBA00010256"/>
    </source>
</evidence>
<evidence type="ECO:0000256" key="4">
    <source>
        <dbReference type="RuleBase" id="RU361282"/>
    </source>
</evidence>
<comment type="similarity">
    <text evidence="2 4">Belongs to the archaeal flagellin family.</text>
</comment>
<evidence type="ECO:0000313" key="7">
    <source>
        <dbReference type="Proteomes" id="UP000268233"/>
    </source>
</evidence>
<comment type="function">
    <text evidence="4">Flagellin is the subunit protein which polymerizes to form the filaments of archaeal flagella.</text>
</comment>
<dbReference type="PANTHER" id="PTHR35903">
    <property type="entry name" value="FLAGELLIN B1"/>
    <property type="match status" value="1"/>
</dbReference>
<dbReference type="GO" id="GO:0097589">
    <property type="term" value="C:archaeal-type flagellum"/>
    <property type="evidence" value="ECO:0007669"/>
    <property type="project" value="UniProtKB-SubCell"/>
</dbReference>
<evidence type="ECO:0000256" key="5">
    <source>
        <dbReference type="SAM" id="Phobius"/>
    </source>
</evidence>
<keyword evidence="3 4" id="KW-0974">Archaeal flagellum</keyword>
<evidence type="ECO:0000256" key="1">
    <source>
        <dbReference type="ARBA" id="ARBA00004618"/>
    </source>
</evidence>
<comment type="subcellular location">
    <subcellularLocation>
        <location evidence="1 4">Archaeal flagellum</location>
    </subcellularLocation>
</comment>
<protein>
    <recommendedName>
        <fullName evidence="4">Flagellin</fullName>
    </recommendedName>
</protein>
<sequence length="472" mass="48233">MFEKIANENERGQVGIGTLIVFIAMVLVAAIAAGVLINTAGFLQSSAEQTGQESSAQVTNQIQVASKVGLVSGGATTDTIRLETGSDSVIAIDSGSTVEVKVTTNTLSSSTSLTAGSNGGSSGNLAIDDGDELIFTRQSSSAVTIENNRTGASVEIGTGPDQALRLVRADGSTVNTAAEIKLQRTTDSDVALRSAKLVEQATGASGLSDSVELGVTTGSNGESYIPLTGNANSDTIVIADGTELEVGPDTSSGEIGSSSNKIPVSAGETVSFEFTSNSEVRVTNEETGASVNVEAFNTNDADGEALEISGTVELVASDSTDIKSSGGTAFKSIESGDSPDLSNGILLVNDRYVQSGDTVESLNIVAIKGSGADQINMEETTITTIGPDGTNTLTYSGSGATEDETYTVEAIQDNDDSLPVMTDSDRFRVVIDPGTLETGETMTLEVTTESGATTEIRISVPNTLAGESAVQV</sequence>
<organism evidence="6 7">
    <name type="scientific">Haloarcula quadrata</name>
    <dbReference type="NCBI Taxonomy" id="182779"/>
    <lineage>
        <taxon>Archaea</taxon>
        <taxon>Methanobacteriati</taxon>
        <taxon>Methanobacteriota</taxon>
        <taxon>Stenosarchaea group</taxon>
        <taxon>Halobacteria</taxon>
        <taxon>Halobacteriales</taxon>
        <taxon>Haloarculaceae</taxon>
        <taxon>Haloarcula</taxon>
    </lineage>
</organism>
<keyword evidence="7" id="KW-1185">Reference proteome</keyword>
<keyword evidence="6" id="KW-0966">Cell projection</keyword>
<evidence type="ECO:0000256" key="3">
    <source>
        <dbReference type="ARBA" id="ARBA00022440"/>
    </source>
</evidence>
<evidence type="ECO:0000313" key="6">
    <source>
        <dbReference type="EMBL" id="RKS74187.1"/>
    </source>
</evidence>
<dbReference type="InterPro" id="IPR002774">
    <property type="entry name" value="Flagellin_arc-type"/>
</dbReference>
<dbReference type="Proteomes" id="UP000268233">
    <property type="component" value="Unassembled WGS sequence"/>
</dbReference>
<name>A0A495QMK6_9EURY</name>
<keyword evidence="6" id="KW-0282">Flagellum</keyword>
<dbReference type="InterPro" id="IPR013373">
    <property type="entry name" value="Flagellin/pilin_N_arc"/>
</dbReference>
<dbReference type="RefSeq" id="WP_121304919.1">
    <property type="nucleotide sequence ID" value="NZ_RBWW01000005.1"/>
</dbReference>
<dbReference type="NCBIfam" id="TIGR02537">
    <property type="entry name" value="arch_flag_Nterm"/>
    <property type="match status" value="1"/>
</dbReference>
<dbReference type="Pfam" id="PF01917">
    <property type="entry name" value="Flagellin_arch-type"/>
    <property type="match status" value="2"/>
</dbReference>
<keyword evidence="5" id="KW-0812">Transmembrane</keyword>
<gene>
    <name evidence="6" type="ORF">BDK61_4773</name>
</gene>
<proteinExistence type="inferred from homology"/>
<feature type="transmembrane region" description="Helical" evidence="5">
    <location>
        <begin position="12"/>
        <end position="37"/>
    </location>
</feature>
<dbReference type="AlphaFoldDB" id="A0A495QMK6"/>
<comment type="caution">
    <text evidence="6">The sequence shown here is derived from an EMBL/GenBank/DDBJ whole genome shotgun (WGS) entry which is preliminary data.</text>
</comment>
<keyword evidence="6" id="KW-0969">Cilium</keyword>
<dbReference type="EMBL" id="RBWW01000005">
    <property type="protein sequence ID" value="RKS74187.1"/>
    <property type="molecule type" value="Genomic_DNA"/>
</dbReference>
<dbReference type="GO" id="GO:0097588">
    <property type="term" value="P:archaeal or bacterial-type flagellum-dependent cell motility"/>
    <property type="evidence" value="ECO:0007669"/>
    <property type="project" value="InterPro"/>
</dbReference>